<feature type="binding site" evidence="20">
    <location>
        <position position="227"/>
    </location>
    <ligand>
        <name>UDP-N-acetyl-alpha-D-glucosamine</name>
        <dbReference type="ChEBI" id="CHEBI:57705"/>
    </ligand>
</feature>
<comment type="pathway">
    <text evidence="2 20">Nucleotide-sugar biosynthesis; UDP-N-acetyl-alpha-D-glucosamine biosynthesis; N-acetyl-alpha-D-glucosamine 1-phosphate from alpha-D-glucosamine 6-phosphate (route II): step 2/2.</text>
</comment>
<dbReference type="GO" id="GO:0008360">
    <property type="term" value="P:regulation of cell shape"/>
    <property type="evidence" value="ECO:0007669"/>
    <property type="project" value="UniProtKB-KW"/>
</dbReference>
<comment type="pathway">
    <text evidence="3 20">Nucleotide-sugar biosynthesis; UDP-N-acetyl-alpha-D-glucosamine biosynthesis; UDP-N-acetyl-alpha-D-glucosamine from N-acetyl-alpha-D-glucosamine 1-phosphate: step 1/1.</text>
</comment>
<evidence type="ECO:0000256" key="14">
    <source>
        <dbReference type="ARBA" id="ARBA00023268"/>
    </source>
</evidence>
<dbReference type="Pfam" id="PF25087">
    <property type="entry name" value="GMPPB_C"/>
    <property type="match status" value="1"/>
</dbReference>
<keyword evidence="24" id="KW-1185">Reference proteome</keyword>
<feature type="region of interest" description="Linker" evidence="20">
    <location>
        <begin position="230"/>
        <end position="250"/>
    </location>
</feature>
<dbReference type="GO" id="GO:0071555">
    <property type="term" value="P:cell wall organization"/>
    <property type="evidence" value="ECO:0007669"/>
    <property type="project" value="UniProtKB-KW"/>
</dbReference>
<feature type="binding site" evidence="20">
    <location>
        <position position="439"/>
    </location>
    <ligand>
        <name>acetyl-CoA</name>
        <dbReference type="ChEBI" id="CHEBI:57288"/>
    </ligand>
</feature>
<keyword evidence="15 20" id="KW-0012">Acyltransferase</keyword>
<evidence type="ECO:0000256" key="2">
    <source>
        <dbReference type="ARBA" id="ARBA00005166"/>
    </source>
</evidence>
<feature type="binding site" evidence="20">
    <location>
        <position position="102"/>
    </location>
    <ligand>
        <name>Mg(2+)</name>
        <dbReference type="ChEBI" id="CHEBI:18420"/>
    </ligand>
</feature>
<dbReference type="RefSeq" id="WP_206708730.1">
    <property type="nucleotide sequence ID" value="NZ_CP059066.1"/>
</dbReference>
<proteinExistence type="inferred from homology"/>
<dbReference type="GO" id="GO:0006048">
    <property type="term" value="P:UDP-N-acetylglucosamine biosynthetic process"/>
    <property type="evidence" value="ECO:0007669"/>
    <property type="project" value="UniProtKB-UniPathway"/>
</dbReference>
<evidence type="ECO:0000259" key="22">
    <source>
        <dbReference type="Pfam" id="PF25087"/>
    </source>
</evidence>
<feature type="binding site" evidence="20">
    <location>
        <position position="422"/>
    </location>
    <ligand>
        <name>acetyl-CoA</name>
        <dbReference type="ChEBI" id="CHEBI:57288"/>
    </ligand>
</feature>
<feature type="domain" description="Nucleotidyl transferase" evidence="21">
    <location>
        <begin position="5"/>
        <end position="206"/>
    </location>
</feature>
<gene>
    <name evidence="23" type="primary">glmU_1</name>
    <name evidence="20" type="synonym">glmU</name>
    <name evidence="23" type="ORF">H0A61_00847</name>
</gene>
<evidence type="ECO:0000256" key="13">
    <source>
        <dbReference type="ARBA" id="ARBA00022984"/>
    </source>
</evidence>
<evidence type="ECO:0000256" key="20">
    <source>
        <dbReference type="HAMAP-Rule" id="MF_01631"/>
    </source>
</evidence>
<dbReference type="UniPathway" id="UPA00113">
    <property type="reaction ID" value="UER00532"/>
</dbReference>
<dbReference type="CDD" id="cd03353">
    <property type="entry name" value="LbH_GlmU_C"/>
    <property type="match status" value="1"/>
</dbReference>
<feature type="binding site" evidence="20">
    <location>
        <begin position="100"/>
        <end position="102"/>
    </location>
    <ligand>
        <name>UDP-N-acetyl-alpha-D-glucosamine</name>
        <dbReference type="ChEBI" id="CHEBI:57705"/>
    </ligand>
</feature>
<feature type="binding site" evidence="20">
    <location>
        <position position="72"/>
    </location>
    <ligand>
        <name>UDP-N-acetyl-alpha-D-glucosamine</name>
        <dbReference type="ChEBI" id="CHEBI:57705"/>
    </ligand>
</feature>
<evidence type="ECO:0000256" key="10">
    <source>
        <dbReference type="ARBA" id="ARBA00022737"/>
    </source>
</evidence>
<dbReference type="Gene3D" id="3.90.550.10">
    <property type="entry name" value="Spore Coat Polysaccharide Biosynthesis Protein SpsA, Chain A"/>
    <property type="match status" value="1"/>
</dbReference>
<dbReference type="GO" id="GO:0005737">
    <property type="term" value="C:cytoplasm"/>
    <property type="evidence" value="ECO:0007669"/>
    <property type="project" value="UniProtKB-SubCell"/>
</dbReference>
<feature type="binding site" evidence="20">
    <location>
        <position position="365"/>
    </location>
    <ligand>
        <name>UDP-N-acetyl-alpha-D-glucosamine</name>
        <dbReference type="ChEBI" id="CHEBI:57705"/>
    </ligand>
</feature>
<feature type="binding site" evidence="20">
    <location>
        <begin position="385"/>
        <end position="386"/>
    </location>
    <ligand>
        <name>acetyl-CoA</name>
        <dbReference type="ChEBI" id="CHEBI:57288"/>
    </ligand>
</feature>
<comment type="catalytic activity">
    <reaction evidence="18 20">
        <text>N-acetyl-alpha-D-glucosamine 1-phosphate + UTP + H(+) = UDP-N-acetyl-alpha-D-glucosamine + diphosphate</text>
        <dbReference type="Rhea" id="RHEA:13509"/>
        <dbReference type="ChEBI" id="CHEBI:15378"/>
        <dbReference type="ChEBI" id="CHEBI:33019"/>
        <dbReference type="ChEBI" id="CHEBI:46398"/>
        <dbReference type="ChEBI" id="CHEBI:57705"/>
        <dbReference type="ChEBI" id="CHEBI:57776"/>
        <dbReference type="EC" id="2.7.7.23"/>
    </reaction>
</comment>
<feature type="region of interest" description="Pyrophosphorylase" evidence="20">
    <location>
        <begin position="1"/>
        <end position="229"/>
    </location>
</feature>
<evidence type="ECO:0000256" key="19">
    <source>
        <dbReference type="ARBA" id="ARBA00049628"/>
    </source>
</evidence>
<dbReference type="NCBIfam" id="NF010934">
    <property type="entry name" value="PRK14354.1"/>
    <property type="match status" value="1"/>
</dbReference>
<comment type="cofactor">
    <cofactor evidence="20">
        <name>Mg(2+)</name>
        <dbReference type="ChEBI" id="CHEBI:18420"/>
    </cofactor>
    <text evidence="20">Binds 1 Mg(2+) ion per subunit.</text>
</comment>
<comment type="subcellular location">
    <subcellularLocation>
        <location evidence="1 20">Cytoplasm</location>
    </subcellularLocation>
</comment>
<dbReference type="GO" id="GO:0003977">
    <property type="term" value="F:UDP-N-acetylglucosamine diphosphorylase activity"/>
    <property type="evidence" value="ECO:0007669"/>
    <property type="project" value="UniProtKB-UniRule"/>
</dbReference>
<dbReference type="EC" id="2.3.1.157" evidence="20"/>
<dbReference type="InterPro" id="IPR018357">
    <property type="entry name" value="Hexapep_transf_CS"/>
</dbReference>
<evidence type="ECO:0000256" key="11">
    <source>
        <dbReference type="ARBA" id="ARBA00022842"/>
    </source>
</evidence>
<feature type="binding site" evidence="20">
    <location>
        <position position="379"/>
    </location>
    <ligand>
        <name>acetyl-CoA</name>
        <dbReference type="ChEBI" id="CHEBI:57288"/>
    </ligand>
</feature>
<feature type="binding site" evidence="20">
    <location>
        <position position="376"/>
    </location>
    <ligand>
        <name>UDP-N-acetyl-alpha-D-glucosamine</name>
        <dbReference type="ChEBI" id="CHEBI:57705"/>
    </ligand>
</feature>
<organism evidence="23 24">
    <name type="scientific">Koleobacter methoxysyntrophicus</name>
    <dbReference type="NCBI Taxonomy" id="2751313"/>
    <lineage>
        <taxon>Bacteria</taxon>
        <taxon>Bacillati</taxon>
        <taxon>Bacillota</taxon>
        <taxon>Clostridia</taxon>
        <taxon>Koleobacterales</taxon>
        <taxon>Koleobacteraceae</taxon>
        <taxon>Koleobacter</taxon>
    </lineage>
</organism>
<comment type="subunit">
    <text evidence="20">Homotrimer.</text>
</comment>
<dbReference type="SUPFAM" id="SSF51161">
    <property type="entry name" value="Trimeric LpxA-like enzymes"/>
    <property type="match status" value="1"/>
</dbReference>
<evidence type="ECO:0000256" key="15">
    <source>
        <dbReference type="ARBA" id="ARBA00023315"/>
    </source>
</evidence>
<keyword evidence="7 20" id="KW-0808">Transferase</keyword>
<dbReference type="AlphaFoldDB" id="A0A8A0RLM8"/>
<evidence type="ECO:0000256" key="5">
    <source>
        <dbReference type="ARBA" id="ARBA00007947"/>
    </source>
</evidence>
<dbReference type="CDD" id="cd02540">
    <property type="entry name" value="GT2_GlmU_N_bac"/>
    <property type="match status" value="1"/>
</dbReference>
<keyword evidence="6 20" id="KW-0963">Cytoplasm</keyword>
<reference evidence="23" key="1">
    <citation type="submission" date="2020-07" db="EMBL/GenBank/DDBJ databases">
        <title>Koleobacter methoxysyntrophicus gen. nov., sp. nov., a novel anaerobic bacterium isolated from deep subsurface oil field and proposal of Koleobacterales ord. nov. in the phylum Firmicutes.</title>
        <authorList>
            <person name="Sakamoto S."/>
            <person name="Tamaki H."/>
        </authorList>
    </citation>
    <scope>NUCLEOTIDE SEQUENCE</scope>
    <source>
        <strain evidence="23">NRmbB1</strain>
    </source>
</reference>
<evidence type="ECO:0000313" key="23">
    <source>
        <dbReference type="EMBL" id="QSQ08520.1"/>
    </source>
</evidence>
<evidence type="ECO:0000256" key="17">
    <source>
        <dbReference type="ARBA" id="ARBA00048247"/>
    </source>
</evidence>
<keyword evidence="16 20" id="KW-0961">Cell wall biogenesis/degradation</keyword>
<dbReference type="EMBL" id="CP059066">
    <property type="protein sequence ID" value="QSQ08520.1"/>
    <property type="molecule type" value="Genomic_DNA"/>
</dbReference>
<dbReference type="PANTHER" id="PTHR43584">
    <property type="entry name" value="NUCLEOTIDYL TRANSFERASE"/>
    <property type="match status" value="1"/>
</dbReference>
<dbReference type="InterPro" id="IPR001451">
    <property type="entry name" value="Hexapep"/>
</dbReference>
<dbReference type="InterPro" id="IPR029044">
    <property type="entry name" value="Nucleotide-diphossugar_trans"/>
</dbReference>
<dbReference type="GO" id="GO:0009245">
    <property type="term" value="P:lipid A biosynthetic process"/>
    <property type="evidence" value="ECO:0007669"/>
    <property type="project" value="UniProtKB-UniRule"/>
</dbReference>
<dbReference type="Pfam" id="PF00132">
    <property type="entry name" value="Hexapep"/>
    <property type="match status" value="2"/>
</dbReference>
<evidence type="ECO:0000256" key="6">
    <source>
        <dbReference type="ARBA" id="ARBA00022490"/>
    </source>
</evidence>
<feature type="binding site" evidence="20">
    <location>
        <position position="22"/>
    </location>
    <ligand>
        <name>UDP-N-acetyl-alpha-D-glucosamine</name>
        <dbReference type="ChEBI" id="CHEBI:57705"/>
    </ligand>
</feature>
<dbReference type="InterPro" id="IPR038009">
    <property type="entry name" value="GlmU_C_LbH"/>
</dbReference>
<keyword evidence="11 20" id="KW-0460">Magnesium</keyword>
<evidence type="ECO:0000259" key="21">
    <source>
        <dbReference type="Pfam" id="PF00483"/>
    </source>
</evidence>
<keyword evidence="10 20" id="KW-0677">Repeat</keyword>
<evidence type="ECO:0000313" key="24">
    <source>
        <dbReference type="Proteomes" id="UP000662904"/>
    </source>
</evidence>
<dbReference type="NCBIfam" id="TIGR01173">
    <property type="entry name" value="glmU"/>
    <property type="match status" value="1"/>
</dbReference>
<keyword evidence="14 20" id="KW-0511">Multifunctional enzyme</keyword>
<dbReference type="PANTHER" id="PTHR43584:SF3">
    <property type="entry name" value="BIFUNCTIONAL PROTEIN GLMU"/>
    <property type="match status" value="1"/>
</dbReference>
<evidence type="ECO:0000256" key="12">
    <source>
        <dbReference type="ARBA" id="ARBA00022960"/>
    </source>
</evidence>
<keyword evidence="9 20" id="KW-0479">Metal-binding</keyword>
<feature type="domain" description="Mannose-1-phosphate guanyltransferase C-terminal" evidence="22">
    <location>
        <begin position="314"/>
        <end position="385"/>
    </location>
</feature>
<dbReference type="GO" id="GO:0009252">
    <property type="term" value="P:peptidoglycan biosynthetic process"/>
    <property type="evidence" value="ECO:0007669"/>
    <property type="project" value="UniProtKB-UniRule"/>
</dbReference>
<dbReference type="KEGG" id="kme:H0A61_00847"/>
<dbReference type="Proteomes" id="UP000662904">
    <property type="component" value="Chromosome"/>
</dbReference>
<dbReference type="UniPathway" id="UPA00973"/>
<evidence type="ECO:0000256" key="18">
    <source>
        <dbReference type="ARBA" id="ARBA00048493"/>
    </source>
</evidence>
<feature type="binding site" evidence="20">
    <location>
        <position position="169"/>
    </location>
    <ligand>
        <name>UDP-N-acetyl-alpha-D-glucosamine</name>
        <dbReference type="ChEBI" id="CHEBI:57705"/>
    </ligand>
</feature>
<dbReference type="GO" id="GO:0019134">
    <property type="term" value="F:glucosamine-1-phosphate N-acetyltransferase activity"/>
    <property type="evidence" value="ECO:0007669"/>
    <property type="project" value="UniProtKB-UniRule"/>
</dbReference>
<dbReference type="InterPro" id="IPR011004">
    <property type="entry name" value="Trimer_LpxA-like_sf"/>
</dbReference>
<dbReference type="PROSITE" id="PS00101">
    <property type="entry name" value="HEXAPEP_TRANSFERASES"/>
    <property type="match status" value="1"/>
</dbReference>
<dbReference type="InterPro" id="IPR005882">
    <property type="entry name" value="Bifunctional_GlmU"/>
</dbReference>
<feature type="binding site" evidence="20">
    <location>
        <begin position="8"/>
        <end position="11"/>
    </location>
    <ligand>
        <name>UDP-N-acetyl-alpha-D-glucosamine</name>
        <dbReference type="ChEBI" id="CHEBI:57705"/>
    </ligand>
</feature>
<dbReference type="GO" id="GO:0016020">
    <property type="term" value="C:membrane"/>
    <property type="evidence" value="ECO:0007669"/>
    <property type="project" value="GOC"/>
</dbReference>
<feature type="binding site" evidence="20">
    <location>
        <position position="139"/>
    </location>
    <ligand>
        <name>UDP-N-acetyl-alpha-D-glucosamine</name>
        <dbReference type="ChEBI" id="CHEBI:57705"/>
    </ligand>
</feature>
<dbReference type="GO" id="GO:0000287">
    <property type="term" value="F:magnesium ion binding"/>
    <property type="evidence" value="ECO:0007669"/>
    <property type="project" value="UniProtKB-UniRule"/>
</dbReference>
<comment type="function">
    <text evidence="19 20">Catalyzes the last two sequential reactions in the de novo biosynthetic pathway for UDP-N-acetylglucosamine (UDP-GlcNAc). The C-terminal domain catalyzes the transfer of acetyl group from acetyl coenzyme A to glucosamine-1-phosphate (GlcN-1-P) to produce N-acetylglucosamine-1-phosphate (GlcNAc-1-P), which is converted into UDP-GlcNAc by the transfer of uridine 5-monophosphate (from uridine 5-triphosphate), a reaction catalyzed by the N-terminal domain.</text>
</comment>
<dbReference type="SUPFAM" id="SSF53448">
    <property type="entry name" value="Nucleotide-diphospho-sugar transferases"/>
    <property type="match status" value="1"/>
</dbReference>
<protein>
    <recommendedName>
        <fullName evidence="20">Bifunctional protein GlmU</fullName>
    </recommendedName>
    <domain>
        <recommendedName>
            <fullName evidence="20">UDP-N-acetylglucosamine pyrophosphorylase</fullName>
            <ecNumber evidence="20">2.7.7.23</ecNumber>
        </recommendedName>
        <alternativeName>
            <fullName evidence="20">N-acetylglucosamine-1-phosphate uridyltransferase</fullName>
        </alternativeName>
    </domain>
    <domain>
        <recommendedName>
            <fullName evidence="20">Glucosamine-1-phosphate N-acetyltransferase</fullName>
            <ecNumber evidence="20">2.3.1.157</ecNumber>
        </recommendedName>
    </domain>
</protein>
<comment type="similarity">
    <text evidence="4 20">In the C-terminal section; belongs to the transferase hexapeptide repeat family.</text>
</comment>
<comment type="caution">
    <text evidence="20">Lacks conserved residue(s) required for the propagation of feature annotation.</text>
</comment>
<feature type="binding site" evidence="20">
    <location>
        <position position="154"/>
    </location>
    <ligand>
        <name>UDP-N-acetyl-alpha-D-glucosamine</name>
        <dbReference type="ChEBI" id="CHEBI:57705"/>
    </ligand>
</feature>
<name>A0A8A0RLM8_9FIRM</name>
<dbReference type="EC" id="2.7.7.23" evidence="20"/>
<dbReference type="GO" id="GO:0000902">
    <property type="term" value="P:cell morphogenesis"/>
    <property type="evidence" value="ECO:0007669"/>
    <property type="project" value="UniProtKB-UniRule"/>
</dbReference>
<dbReference type="Gene3D" id="2.160.10.10">
    <property type="entry name" value="Hexapeptide repeat proteins"/>
    <property type="match status" value="1"/>
</dbReference>
<dbReference type="InterPro" id="IPR005835">
    <property type="entry name" value="NTP_transferase_dom"/>
</dbReference>
<evidence type="ECO:0000256" key="4">
    <source>
        <dbReference type="ARBA" id="ARBA00007707"/>
    </source>
</evidence>
<sequence length="462" mass="50478">MGTAAIILAAGEGTRMKSKYPKVLHEICGKPMVQFVIDCVKMAGIERLLMVVGHKAEEVMGKVGEGIQFVKQEQQLGTGHAVMQAREALRDYDGSVLILYGDTPMITPATIKALIDLQHERDYAGVVLTAYMADPAGYGRIIRGVEGNVERIVEEKDATPAEKEIREINSGIYVFKSRLLFKALDDLNRDNKQGEYYLTDVIEILRAKGFTIGALKGANPSELMGINNKKELAEANKVMNKKILDTLMLEGVTIIDPQNTYIDSGVVIGRDTVIYPGCFIEKGSVIGEDCTIGPNSRICRSRIGNRVTVEYSVIKNSQIDDDSVIGPFAYIRPESVIGKGVKIGDFVEVKKSRIDDGAKIPHLSYVGDAQIGKKANLGAGVIIVNYDGFKKHLTQIGDNAFIGCNSNLISPVNIGDDAYIAAGSTITRDVPEKALGVARNRQINKPDWVIQYRKKKQSGGEK</sequence>
<evidence type="ECO:0000256" key="7">
    <source>
        <dbReference type="ARBA" id="ARBA00022679"/>
    </source>
</evidence>
<feature type="binding site" evidence="20">
    <location>
        <position position="332"/>
    </location>
    <ligand>
        <name>UDP-N-acetyl-alpha-D-glucosamine</name>
        <dbReference type="ChEBI" id="CHEBI:57705"/>
    </ligand>
</feature>
<evidence type="ECO:0000256" key="1">
    <source>
        <dbReference type="ARBA" id="ARBA00004496"/>
    </source>
</evidence>
<comment type="similarity">
    <text evidence="5 20">In the N-terminal section; belongs to the N-acetylglucosamine-1-phosphate uridyltransferase family.</text>
</comment>
<comment type="pathway">
    <text evidence="20">Bacterial outer membrane biogenesis; LPS lipid A biosynthesis.</text>
</comment>
<evidence type="ECO:0000256" key="3">
    <source>
        <dbReference type="ARBA" id="ARBA00005208"/>
    </source>
</evidence>
<dbReference type="InterPro" id="IPR056729">
    <property type="entry name" value="GMPPB_C"/>
</dbReference>
<dbReference type="InterPro" id="IPR050065">
    <property type="entry name" value="GlmU-like"/>
</dbReference>
<evidence type="ECO:0000256" key="9">
    <source>
        <dbReference type="ARBA" id="ARBA00022723"/>
    </source>
</evidence>
<keyword evidence="13 20" id="KW-0573">Peptidoglycan synthesis</keyword>
<evidence type="ECO:0000256" key="8">
    <source>
        <dbReference type="ARBA" id="ARBA00022695"/>
    </source>
</evidence>
<feature type="active site" description="Proton acceptor" evidence="20">
    <location>
        <position position="362"/>
    </location>
</feature>
<keyword evidence="12 20" id="KW-0133">Cell shape</keyword>
<feature type="binding site" evidence="20">
    <location>
        <begin position="77"/>
        <end position="78"/>
    </location>
    <ligand>
        <name>UDP-N-acetyl-alpha-D-glucosamine</name>
        <dbReference type="ChEBI" id="CHEBI:57705"/>
    </ligand>
</feature>
<comment type="catalytic activity">
    <reaction evidence="17 20">
        <text>alpha-D-glucosamine 1-phosphate + acetyl-CoA = N-acetyl-alpha-D-glucosamine 1-phosphate + CoA + H(+)</text>
        <dbReference type="Rhea" id="RHEA:13725"/>
        <dbReference type="ChEBI" id="CHEBI:15378"/>
        <dbReference type="ChEBI" id="CHEBI:57287"/>
        <dbReference type="ChEBI" id="CHEBI:57288"/>
        <dbReference type="ChEBI" id="CHEBI:57776"/>
        <dbReference type="ChEBI" id="CHEBI:58516"/>
        <dbReference type="EC" id="2.3.1.157"/>
    </reaction>
</comment>
<accession>A0A8A0RLM8</accession>
<feature type="region of interest" description="N-acetyltransferase" evidence="20">
    <location>
        <begin position="251"/>
        <end position="462"/>
    </location>
</feature>
<dbReference type="Pfam" id="PF00483">
    <property type="entry name" value="NTP_transferase"/>
    <property type="match status" value="1"/>
</dbReference>
<evidence type="ECO:0000256" key="16">
    <source>
        <dbReference type="ARBA" id="ARBA00023316"/>
    </source>
</evidence>
<keyword evidence="8 20" id="KW-0548">Nucleotidyltransferase</keyword>
<dbReference type="HAMAP" id="MF_01631">
    <property type="entry name" value="GlmU"/>
    <property type="match status" value="1"/>
</dbReference>
<feature type="binding site" evidence="20">
    <location>
        <position position="227"/>
    </location>
    <ligand>
        <name>Mg(2+)</name>
        <dbReference type="ChEBI" id="CHEBI:18420"/>
    </ligand>
</feature>
<feature type="binding site" evidence="20">
    <location>
        <position position="350"/>
    </location>
    <ligand>
        <name>UDP-N-acetyl-alpha-D-glucosamine</name>
        <dbReference type="ChEBI" id="CHEBI:57705"/>
    </ligand>
</feature>